<dbReference type="EMBL" id="JAINDJ010000002">
    <property type="protein sequence ID" value="KAG9456032.1"/>
    <property type="molecule type" value="Genomic_DNA"/>
</dbReference>
<dbReference type="Proteomes" id="UP000825729">
    <property type="component" value="Unassembled WGS sequence"/>
</dbReference>
<keyword evidence="2" id="KW-0812">Transmembrane</keyword>
<dbReference type="PANTHER" id="PTHR33133:SF1">
    <property type="entry name" value="EXPRESSED PROTEIN-RELATED"/>
    <property type="match status" value="1"/>
</dbReference>
<reference evidence="3 4" key="1">
    <citation type="submission" date="2021-07" db="EMBL/GenBank/DDBJ databases">
        <title>The Aristolochia fimbriata genome: insights into angiosperm evolution, floral development and chemical biosynthesis.</title>
        <authorList>
            <person name="Jiao Y."/>
        </authorList>
    </citation>
    <scope>NUCLEOTIDE SEQUENCE [LARGE SCALE GENOMIC DNA]</scope>
    <source>
        <strain evidence="3">IBCAS-2021</strain>
        <tissue evidence="3">Leaf</tissue>
    </source>
</reference>
<feature type="transmembrane region" description="Helical" evidence="2">
    <location>
        <begin position="275"/>
        <end position="303"/>
    </location>
</feature>
<feature type="region of interest" description="Disordered" evidence="1">
    <location>
        <begin position="1"/>
        <end position="20"/>
    </location>
</feature>
<evidence type="ECO:0000256" key="2">
    <source>
        <dbReference type="SAM" id="Phobius"/>
    </source>
</evidence>
<feature type="transmembrane region" description="Helical" evidence="2">
    <location>
        <begin position="159"/>
        <end position="182"/>
    </location>
</feature>
<gene>
    <name evidence="3" type="ORF">H6P81_000540</name>
</gene>
<evidence type="ECO:0000256" key="1">
    <source>
        <dbReference type="SAM" id="MobiDB-lite"/>
    </source>
</evidence>
<sequence>MEERTELPMLSGKSSTTTPSPRSLGVFGIFREAFSVLAANGKVMASIILLVIIPYQILAVVEKLTFTPLAKDLHSKLTLLKEYPIGSPLRAKILDELKHDSRVLLGVTTTFLLILIILALFSLAAAASASTMSYSRKKFSLMELLLKVKGTWKKPVVTWFYIFLVAVAYCVLALLLFGIVAATTHGRSLILLSTAMLLFAVLASVYLAAVWTLALVVSVNEEDTCGMKAITRAEELIKGRKTQGFLLKFLLSITAGLGIILLSRMRVGVLKYSGGLISVASVVGICLIALLKFFTFVVVTVFYHECKKDEVDKSGEEKMVKVGFVYSSVPSGEV</sequence>
<dbReference type="PANTHER" id="PTHR33133">
    <property type="entry name" value="OS08G0107100 PROTEIN-RELATED"/>
    <property type="match status" value="1"/>
</dbReference>
<evidence type="ECO:0000313" key="4">
    <source>
        <dbReference type="Proteomes" id="UP000825729"/>
    </source>
</evidence>
<feature type="transmembrane region" description="Helical" evidence="2">
    <location>
        <begin position="189"/>
        <end position="214"/>
    </location>
</feature>
<evidence type="ECO:0000313" key="3">
    <source>
        <dbReference type="EMBL" id="KAG9456032.1"/>
    </source>
</evidence>
<accession>A0AAV7F8C1</accession>
<feature type="transmembrane region" description="Helical" evidence="2">
    <location>
        <begin position="245"/>
        <end position="263"/>
    </location>
</feature>
<keyword evidence="2" id="KW-0472">Membrane</keyword>
<comment type="caution">
    <text evidence="3">The sequence shown here is derived from an EMBL/GenBank/DDBJ whole genome shotgun (WGS) entry which is preliminary data.</text>
</comment>
<keyword evidence="2" id="KW-1133">Transmembrane helix</keyword>
<proteinExistence type="predicted"/>
<protein>
    <submittedName>
        <fullName evidence="3">Uncharacterized protein</fullName>
    </submittedName>
</protein>
<feature type="transmembrane region" description="Helical" evidence="2">
    <location>
        <begin position="103"/>
        <end position="127"/>
    </location>
</feature>
<dbReference type="AlphaFoldDB" id="A0AAV7F8C1"/>
<name>A0AAV7F8C1_ARIFI</name>
<feature type="transmembrane region" description="Helical" evidence="2">
    <location>
        <begin position="43"/>
        <end position="61"/>
    </location>
</feature>
<organism evidence="3 4">
    <name type="scientific">Aristolochia fimbriata</name>
    <name type="common">White veined hardy Dutchman's pipe vine</name>
    <dbReference type="NCBI Taxonomy" id="158543"/>
    <lineage>
        <taxon>Eukaryota</taxon>
        <taxon>Viridiplantae</taxon>
        <taxon>Streptophyta</taxon>
        <taxon>Embryophyta</taxon>
        <taxon>Tracheophyta</taxon>
        <taxon>Spermatophyta</taxon>
        <taxon>Magnoliopsida</taxon>
        <taxon>Magnoliidae</taxon>
        <taxon>Piperales</taxon>
        <taxon>Aristolochiaceae</taxon>
        <taxon>Aristolochia</taxon>
    </lineage>
</organism>
<keyword evidence="4" id="KW-1185">Reference proteome</keyword>